<name>A0A380TCI7_9ZZZZ</name>
<gene>
    <name evidence="2" type="ORF">DF3PB_1750010</name>
</gene>
<reference evidence="2" key="1">
    <citation type="submission" date="2018-07" db="EMBL/GenBank/DDBJ databases">
        <authorList>
            <person name="Quirk P.G."/>
            <person name="Krulwich T.A."/>
        </authorList>
    </citation>
    <scope>NUCLEOTIDE SEQUENCE</scope>
</reference>
<proteinExistence type="predicted"/>
<evidence type="ECO:0000256" key="1">
    <source>
        <dbReference type="SAM" id="MobiDB-lite"/>
    </source>
</evidence>
<accession>A0A380TCI7</accession>
<feature type="region of interest" description="Disordered" evidence="1">
    <location>
        <begin position="25"/>
        <end position="44"/>
    </location>
</feature>
<protein>
    <submittedName>
        <fullName evidence="2">Uncharacterized protein</fullName>
    </submittedName>
</protein>
<sequence>MSLGRLNKKPEACATLQELGRAFPGAPSAVKTKAGEERRRLGCG</sequence>
<dbReference type="AlphaFoldDB" id="A0A380TCI7"/>
<dbReference type="EMBL" id="UIDG01000085">
    <property type="protein sequence ID" value="SUS05157.1"/>
    <property type="molecule type" value="Genomic_DNA"/>
</dbReference>
<organism evidence="2">
    <name type="scientific">metagenome</name>
    <dbReference type="NCBI Taxonomy" id="256318"/>
    <lineage>
        <taxon>unclassified sequences</taxon>
        <taxon>metagenomes</taxon>
    </lineage>
</organism>
<evidence type="ECO:0000313" key="2">
    <source>
        <dbReference type="EMBL" id="SUS05157.1"/>
    </source>
</evidence>
<feature type="compositionally biased region" description="Basic and acidic residues" evidence="1">
    <location>
        <begin position="33"/>
        <end position="44"/>
    </location>
</feature>